<dbReference type="SUPFAM" id="SSF55874">
    <property type="entry name" value="ATPase domain of HSP90 chaperone/DNA topoisomerase II/histidine kinase"/>
    <property type="match status" value="1"/>
</dbReference>
<comment type="catalytic activity">
    <reaction evidence="1">
        <text>ATP + protein L-histidine = ADP + protein N-phospho-L-histidine.</text>
        <dbReference type="EC" id="2.7.13.3"/>
    </reaction>
</comment>
<dbReference type="InterPro" id="IPR004358">
    <property type="entry name" value="Sig_transdc_His_kin-like_C"/>
</dbReference>
<comment type="subcellular location">
    <subcellularLocation>
        <location evidence="2">Membrane</location>
    </subcellularLocation>
</comment>
<organism evidence="14 15">
    <name type="scientific">Diaphorobacter ruginosibacter</name>
    <dbReference type="NCBI Taxonomy" id="1715720"/>
    <lineage>
        <taxon>Bacteria</taxon>
        <taxon>Pseudomonadati</taxon>
        <taxon>Pseudomonadota</taxon>
        <taxon>Betaproteobacteria</taxon>
        <taxon>Burkholderiales</taxon>
        <taxon>Comamonadaceae</taxon>
        <taxon>Diaphorobacter</taxon>
    </lineage>
</organism>
<name>A0A7G9RTK2_9BURK</name>
<dbReference type="InterPro" id="IPR036097">
    <property type="entry name" value="HisK_dim/P_sf"/>
</dbReference>
<dbReference type="Pfam" id="PF02518">
    <property type="entry name" value="HATPase_c"/>
    <property type="match status" value="1"/>
</dbReference>
<evidence type="ECO:0000313" key="15">
    <source>
        <dbReference type="Proteomes" id="UP000515811"/>
    </source>
</evidence>
<dbReference type="InterPro" id="IPR036890">
    <property type="entry name" value="HATPase_C_sf"/>
</dbReference>
<evidence type="ECO:0000256" key="3">
    <source>
        <dbReference type="ARBA" id="ARBA00012438"/>
    </source>
</evidence>
<dbReference type="PROSITE" id="PS50885">
    <property type="entry name" value="HAMP"/>
    <property type="match status" value="1"/>
</dbReference>
<evidence type="ECO:0000256" key="9">
    <source>
        <dbReference type="ARBA" id="ARBA00023012"/>
    </source>
</evidence>
<dbReference type="SUPFAM" id="SSF47384">
    <property type="entry name" value="Homodimeric domain of signal transducing histidine kinase"/>
    <property type="match status" value="1"/>
</dbReference>
<dbReference type="KEGG" id="drg:H9K76_09045"/>
<protein>
    <recommendedName>
        <fullName evidence="3">histidine kinase</fullName>
        <ecNumber evidence="3">2.7.13.3</ecNumber>
    </recommendedName>
</protein>
<dbReference type="Gene3D" id="3.30.565.10">
    <property type="entry name" value="Histidine kinase-like ATPase, C-terminal domain"/>
    <property type="match status" value="1"/>
</dbReference>
<feature type="region of interest" description="Disordered" evidence="11">
    <location>
        <begin position="104"/>
        <end position="128"/>
    </location>
</feature>
<evidence type="ECO:0000256" key="4">
    <source>
        <dbReference type="ARBA" id="ARBA00022553"/>
    </source>
</evidence>
<dbReference type="InterPro" id="IPR003660">
    <property type="entry name" value="HAMP_dom"/>
</dbReference>
<dbReference type="EMBL" id="CP060714">
    <property type="protein sequence ID" value="QNN58927.1"/>
    <property type="molecule type" value="Genomic_DNA"/>
</dbReference>
<keyword evidence="15" id="KW-1185">Reference proteome</keyword>
<dbReference type="InterPro" id="IPR013727">
    <property type="entry name" value="2CSK_N"/>
</dbReference>
<dbReference type="RefSeq" id="WP_187599710.1">
    <property type="nucleotide sequence ID" value="NZ_CP060714.1"/>
</dbReference>
<sequence length="506" mass="55680">MARRFVPGLRARLLLILLPVLVALFAFDSWSDTETLRQELEKAYDQTLLEPAQALSDSLAWNAARGTVELTDTFHITSMFEALSARSKHLRVVVASNDGKQRQLLLGPDPFPEPPPSPTHPQTPFADAGDGARVFYNAPFHDQPLRIAAVLRTVYDDEGRPWTALIQTARSTLAIENARHELLKQTLFKDARTLLILVLIIWLGIGWGLRPLQALREATRARKARDLSPLQTGSVPGEVRPLVDAMNLHLAQQRDALEAQRQFLADASHQLRTPLAIMHAQTGYALRESDPETVRNTLQGILRQLQRSRRVSEQLLALAQAAQATQATRQEPGSSCPLPEQCDVNAIARDVVIEYLPQALEKHIDLGWIDARGDDAEDDDRPGAPPVAPVQASALGLHEVLANLVHNAIAYTPRGGKVNVSVRVDERQAIMLVQDNGPGIAAEDRERAFERFQRLPSSQQEDAAMGSGLGLAIAKSYLQNMHGTIELLDGEDGVGLTVRVRLPLAP</sequence>
<evidence type="ECO:0000256" key="6">
    <source>
        <dbReference type="ARBA" id="ARBA00022692"/>
    </source>
</evidence>
<evidence type="ECO:0000256" key="10">
    <source>
        <dbReference type="ARBA" id="ARBA00023136"/>
    </source>
</evidence>
<gene>
    <name evidence="14" type="ORF">H9K76_09045</name>
</gene>
<dbReference type="CDD" id="cd00082">
    <property type="entry name" value="HisKA"/>
    <property type="match status" value="1"/>
</dbReference>
<dbReference type="SMART" id="SM00388">
    <property type="entry name" value="HisKA"/>
    <property type="match status" value="1"/>
</dbReference>
<reference evidence="14 15" key="1">
    <citation type="submission" date="2020-08" db="EMBL/GenBank/DDBJ databases">
        <title>Genome sequence of Diaphorobacter ruginosibacter DSM 27467T.</title>
        <authorList>
            <person name="Hyun D.-W."/>
            <person name="Bae J.-W."/>
        </authorList>
    </citation>
    <scope>NUCLEOTIDE SEQUENCE [LARGE SCALE GENOMIC DNA]</scope>
    <source>
        <strain evidence="14 15">DSM 27467</strain>
    </source>
</reference>
<evidence type="ECO:0000313" key="14">
    <source>
        <dbReference type="EMBL" id="QNN58927.1"/>
    </source>
</evidence>
<dbReference type="PANTHER" id="PTHR45436">
    <property type="entry name" value="SENSOR HISTIDINE KINASE YKOH"/>
    <property type="match status" value="1"/>
</dbReference>
<evidence type="ECO:0000256" key="7">
    <source>
        <dbReference type="ARBA" id="ARBA00022777"/>
    </source>
</evidence>
<dbReference type="PANTHER" id="PTHR45436:SF1">
    <property type="entry name" value="SENSOR PROTEIN QSEC"/>
    <property type="match status" value="1"/>
</dbReference>
<dbReference type="PROSITE" id="PS50109">
    <property type="entry name" value="HIS_KIN"/>
    <property type="match status" value="1"/>
</dbReference>
<keyword evidence="10" id="KW-0472">Membrane</keyword>
<dbReference type="Pfam" id="PF00512">
    <property type="entry name" value="HisKA"/>
    <property type="match status" value="1"/>
</dbReference>
<feature type="domain" description="Histidine kinase" evidence="12">
    <location>
        <begin position="266"/>
        <end position="506"/>
    </location>
</feature>
<dbReference type="InterPro" id="IPR005467">
    <property type="entry name" value="His_kinase_dom"/>
</dbReference>
<dbReference type="InterPro" id="IPR003594">
    <property type="entry name" value="HATPase_dom"/>
</dbReference>
<keyword evidence="6" id="KW-0812">Transmembrane</keyword>
<keyword evidence="9" id="KW-0902">Two-component regulatory system</keyword>
<dbReference type="CDD" id="cd00075">
    <property type="entry name" value="HATPase"/>
    <property type="match status" value="1"/>
</dbReference>
<dbReference type="Gene3D" id="1.10.287.130">
    <property type="match status" value="1"/>
</dbReference>
<proteinExistence type="predicted"/>
<dbReference type="InterPro" id="IPR003661">
    <property type="entry name" value="HisK_dim/P_dom"/>
</dbReference>
<evidence type="ECO:0000256" key="8">
    <source>
        <dbReference type="ARBA" id="ARBA00022989"/>
    </source>
</evidence>
<evidence type="ECO:0000256" key="5">
    <source>
        <dbReference type="ARBA" id="ARBA00022679"/>
    </source>
</evidence>
<evidence type="ECO:0000259" key="13">
    <source>
        <dbReference type="PROSITE" id="PS50885"/>
    </source>
</evidence>
<evidence type="ECO:0000256" key="2">
    <source>
        <dbReference type="ARBA" id="ARBA00004370"/>
    </source>
</evidence>
<dbReference type="EC" id="2.7.13.3" evidence="3"/>
<dbReference type="Proteomes" id="UP000515811">
    <property type="component" value="Chromosome"/>
</dbReference>
<dbReference type="GO" id="GO:0005886">
    <property type="term" value="C:plasma membrane"/>
    <property type="evidence" value="ECO:0007669"/>
    <property type="project" value="TreeGrafter"/>
</dbReference>
<keyword evidence="5" id="KW-0808">Transferase</keyword>
<keyword evidence="7 14" id="KW-0418">Kinase</keyword>
<dbReference type="AlphaFoldDB" id="A0A7G9RTK2"/>
<evidence type="ECO:0000256" key="11">
    <source>
        <dbReference type="SAM" id="MobiDB-lite"/>
    </source>
</evidence>
<keyword evidence="4" id="KW-0597">Phosphoprotein</keyword>
<dbReference type="GO" id="GO:0000155">
    <property type="term" value="F:phosphorelay sensor kinase activity"/>
    <property type="evidence" value="ECO:0007669"/>
    <property type="project" value="InterPro"/>
</dbReference>
<accession>A0A7G9RTK2</accession>
<feature type="domain" description="HAMP" evidence="13">
    <location>
        <begin position="206"/>
        <end position="258"/>
    </location>
</feature>
<keyword evidence="8" id="KW-1133">Transmembrane helix</keyword>
<dbReference type="InterPro" id="IPR050428">
    <property type="entry name" value="TCS_sensor_his_kinase"/>
</dbReference>
<dbReference type="SMART" id="SM00387">
    <property type="entry name" value="HATPase_c"/>
    <property type="match status" value="1"/>
</dbReference>
<evidence type="ECO:0000256" key="1">
    <source>
        <dbReference type="ARBA" id="ARBA00000085"/>
    </source>
</evidence>
<dbReference type="PRINTS" id="PR00344">
    <property type="entry name" value="BCTRLSENSOR"/>
</dbReference>
<feature type="compositionally biased region" description="Pro residues" evidence="11">
    <location>
        <begin position="109"/>
        <end position="121"/>
    </location>
</feature>
<dbReference type="Pfam" id="PF08521">
    <property type="entry name" value="2CSK_N"/>
    <property type="match status" value="1"/>
</dbReference>
<evidence type="ECO:0000259" key="12">
    <source>
        <dbReference type="PROSITE" id="PS50109"/>
    </source>
</evidence>